<evidence type="ECO:0000256" key="6">
    <source>
        <dbReference type="ARBA" id="ARBA00023136"/>
    </source>
</evidence>
<dbReference type="Gene3D" id="1.10.3720.10">
    <property type="entry name" value="MetI-like"/>
    <property type="match status" value="1"/>
</dbReference>
<name>A0A5E4VUA5_9BURK</name>
<dbReference type="EMBL" id="CABPSI010000003">
    <property type="protein sequence ID" value="VVE15503.1"/>
    <property type="molecule type" value="Genomic_DNA"/>
</dbReference>
<dbReference type="PROSITE" id="PS50928">
    <property type="entry name" value="ABC_TM1"/>
    <property type="match status" value="1"/>
</dbReference>
<evidence type="ECO:0000256" key="8">
    <source>
        <dbReference type="SAM" id="MobiDB-lite"/>
    </source>
</evidence>
<dbReference type="SUPFAM" id="SSF161098">
    <property type="entry name" value="MetI-like"/>
    <property type="match status" value="1"/>
</dbReference>
<dbReference type="Proteomes" id="UP000333828">
    <property type="component" value="Unassembled WGS sequence"/>
</dbReference>
<feature type="transmembrane region" description="Helical" evidence="7">
    <location>
        <begin position="269"/>
        <end position="292"/>
    </location>
</feature>
<accession>A0A5E4VUA5</accession>
<dbReference type="InterPro" id="IPR025966">
    <property type="entry name" value="OppC_N"/>
</dbReference>
<feature type="transmembrane region" description="Helical" evidence="7">
    <location>
        <begin position="42"/>
        <end position="65"/>
    </location>
</feature>
<dbReference type="Pfam" id="PF00528">
    <property type="entry name" value="BPD_transp_1"/>
    <property type="match status" value="1"/>
</dbReference>
<feature type="transmembrane region" description="Helical" evidence="7">
    <location>
        <begin position="231"/>
        <end position="248"/>
    </location>
</feature>
<evidence type="ECO:0000313" key="10">
    <source>
        <dbReference type="EMBL" id="VVE15503.1"/>
    </source>
</evidence>
<feature type="transmembrane region" description="Helical" evidence="7">
    <location>
        <begin position="206"/>
        <end position="225"/>
    </location>
</feature>
<sequence length="301" mass="32319">MTSSVRLPLPDPNNAAETSPMPEPVRVASRHRWHQLLRRPSFQAGLVIVLFWGLCALVAPMLPWLDAYCTDPMNALLPPSFHHWFGTDQIGRDVFARVLVGSRDILTIAPLATVIGTVLGTALGLALGYFGGRFDAICSRVLDAILALPMIIVALLALTALGPSNTTIVLIIGMSFAPITARTVRSAVLGERSLDYVKSAQLRGESSIYIMFVEILPNVVAPILVEATVRLGYGIFAVATLSFLGFGVQPPSPDWGLAMANNYTLMASGAWWTVAFNAIAIASMVIAIHLLADNVQEVSAQ</sequence>
<protein>
    <submittedName>
        <fullName evidence="10">Peptide ABC transporter permease</fullName>
    </submittedName>
</protein>
<reference evidence="10 11" key="1">
    <citation type="submission" date="2019-08" db="EMBL/GenBank/DDBJ databases">
        <authorList>
            <person name="Peeters C."/>
        </authorList>
    </citation>
    <scope>NUCLEOTIDE SEQUENCE [LARGE SCALE GENOMIC DNA]</scope>
    <source>
        <strain evidence="10 11">LMG 31115</strain>
    </source>
</reference>
<evidence type="ECO:0000256" key="5">
    <source>
        <dbReference type="ARBA" id="ARBA00022989"/>
    </source>
</evidence>
<dbReference type="InterPro" id="IPR000515">
    <property type="entry name" value="MetI-like"/>
</dbReference>
<dbReference type="InterPro" id="IPR035906">
    <property type="entry name" value="MetI-like_sf"/>
</dbReference>
<dbReference type="GO" id="GO:0055085">
    <property type="term" value="P:transmembrane transport"/>
    <property type="evidence" value="ECO:0007669"/>
    <property type="project" value="InterPro"/>
</dbReference>
<dbReference type="CDD" id="cd06261">
    <property type="entry name" value="TM_PBP2"/>
    <property type="match status" value="1"/>
</dbReference>
<feature type="transmembrane region" description="Helical" evidence="7">
    <location>
        <begin position="105"/>
        <end position="129"/>
    </location>
</feature>
<proteinExistence type="inferred from homology"/>
<evidence type="ECO:0000256" key="2">
    <source>
        <dbReference type="ARBA" id="ARBA00022448"/>
    </source>
</evidence>
<dbReference type="InterPro" id="IPR050366">
    <property type="entry name" value="BP-dependent_transpt_permease"/>
</dbReference>
<evidence type="ECO:0000259" key="9">
    <source>
        <dbReference type="PROSITE" id="PS50928"/>
    </source>
</evidence>
<keyword evidence="5 7" id="KW-1133">Transmembrane helix</keyword>
<evidence type="ECO:0000256" key="1">
    <source>
        <dbReference type="ARBA" id="ARBA00004651"/>
    </source>
</evidence>
<gene>
    <name evidence="10" type="ORF">PIN31115_02851</name>
</gene>
<feature type="region of interest" description="Disordered" evidence="8">
    <location>
        <begin position="1"/>
        <end position="24"/>
    </location>
</feature>
<evidence type="ECO:0000256" key="7">
    <source>
        <dbReference type="RuleBase" id="RU363032"/>
    </source>
</evidence>
<keyword evidence="11" id="KW-1185">Reference proteome</keyword>
<keyword evidence="3" id="KW-1003">Cell membrane</keyword>
<dbReference type="PANTHER" id="PTHR43386:SF25">
    <property type="entry name" value="PEPTIDE ABC TRANSPORTER PERMEASE PROTEIN"/>
    <property type="match status" value="1"/>
</dbReference>
<comment type="subcellular location">
    <subcellularLocation>
        <location evidence="1 7">Cell membrane</location>
        <topology evidence="1 7">Multi-pass membrane protein</topology>
    </subcellularLocation>
</comment>
<evidence type="ECO:0000256" key="4">
    <source>
        <dbReference type="ARBA" id="ARBA00022692"/>
    </source>
</evidence>
<dbReference type="GO" id="GO:0005886">
    <property type="term" value="C:plasma membrane"/>
    <property type="evidence" value="ECO:0007669"/>
    <property type="project" value="UniProtKB-SubCell"/>
</dbReference>
<dbReference type="Pfam" id="PF12911">
    <property type="entry name" value="OppC_N"/>
    <property type="match status" value="1"/>
</dbReference>
<evidence type="ECO:0000313" key="11">
    <source>
        <dbReference type="Proteomes" id="UP000333828"/>
    </source>
</evidence>
<evidence type="ECO:0000256" key="3">
    <source>
        <dbReference type="ARBA" id="ARBA00022475"/>
    </source>
</evidence>
<keyword evidence="4 7" id="KW-0812">Transmembrane</keyword>
<comment type="similarity">
    <text evidence="7">Belongs to the binding-protein-dependent transport system permease family.</text>
</comment>
<keyword evidence="6 7" id="KW-0472">Membrane</keyword>
<keyword evidence="2 7" id="KW-0813">Transport</keyword>
<feature type="domain" description="ABC transmembrane type-1" evidence="9">
    <location>
        <begin position="102"/>
        <end position="292"/>
    </location>
</feature>
<organism evidence="10 11">
    <name type="scientific">Pandoraea iniqua</name>
    <dbReference type="NCBI Taxonomy" id="2508288"/>
    <lineage>
        <taxon>Bacteria</taxon>
        <taxon>Pseudomonadati</taxon>
        <taxon>Pseudomonadota</taxon>
        <taxon>Betaproteobacteria</taxon>
        <taxon>Burkholderiales</taxon>
        <taxon>Burkholderiaceae</taxon>
        <taxon>Pandoraea</taxon>
    </lineage>
</organism>
<dbReference type="PANTHER" id="PTHR43386">
    <property type="entry name" value="OLIGOPEPTIDE TRANSPORT SYSTEM PERMEASE PROTEIN APPC"/>
    <property type="match status" value="1"/>
</dbReference>
<dbReference type="AlphaFoldDB" id="A0A5E4VUA5"/>